<organism evidence="1 2">
    <name type="scientific">Brassica napus</name>
    <name type="common">Rape</name>
    <dbReference type="NCBI Taxonomy" id="3708"/>
    <lineage>
        <taxon>Eukaryota</taxon>
        <taxon>Viridiplantae</taxon>
        <taxon>Streptophyta</taxon>
        <taxon>Embryophyta</taxon>
        <taxon>Tracheophyta</taxon>
        <taxon>Spermatophyta</taxon>
        <taxon>Magnoliopsida</taxon>
        <taxon>eudicotyledons</taxon>
        <taxon>Gunneridae</taxon>
        <taxon>Pentapetalae</taxon>
        <taxon>rosids</taxon>
        <taxon>malvids</taxon>
        <taxon>Brassicales</taxon>
        <taxon>Brassicaceae</taxon>
        <taxon>Brassiceae</taxon>
        <taxon>Brassica</taxon>
    </lineage>
</organism>
<reference evidence="1 2" key="1">
    <citation type="submission" date="2021-05" db="EMBL/GenBank/DDBJ databases">
        <title>Genome Assembly of Synthetic Allotetraploid Brassica napus Reveals Homoeologous Exchanges between Subgenomes.</title>
        <authorList>
            <person name="Davis J.T."/>
        </authorList>
    </citation>
    <scope>NUCLEOTIDE SEQUENCE [LARGE SCALE GENOMIC DNA]</scope>
    <source>
        <strain evidence="2">cv. Da-Ae</strain>
        <tissue evidence="1">Seedling</tissue>
    </source>
</reference>
<gene>
    <name evidence="1" type="ORF">HID58_003346</name>
</gene>
<sequence>REVERQSRSSWSRRKAGACASVSSSEPESCLFSVSSPLLPCLNCDSGLFHDAWRFVVWSEDAIVEKVLCGGEVPRLDKDYGRGRLLQLCHRRYSPGGGDSFCSAAAGSVFREGEAYLTLPSSYSLRRVEANTALRCRLETRRNFGYRKRSLKKIELFVDVITDKKRYESDDAFDGGPPEMKTVVARGKGRRKEGPMRGGDDQVEAMCDACRSEGVDATTWHAASLLDASIPADVGRVYVIWAVGPFKVFRE</sequence>
<evidence type="ECO:0000313" key="1">
    <source>
        <dbReference type="EMBL" id="KAH0943709.1"/>
    </source>
</evidence>
<name>A0ABQ8EPV4_BRANA</name>
<evidence type="ECO:0000313" key="2">
    <source>
        <dbReference type="Proteomes" id="UP000824890"/>
    </source>
</evidence>
<protein>
    <submittedName>
        <fullName evidence="1">Uncharacterized protein</fullName>
    </submittedName>
</protein>
<proteinExistence type="predicted"/>
<feature type="non-terminal residue" evidence="1">
    <location>
        <position position="1"/>
    </location>
</feature>
<accession>A0ABQ8EPV4</accession>
<keyword evidence="2" id="KW-1185">Reference proteome</keyword>
<dbReference type="Proteomes" id="UP000824890">
    <property type="component" value="Unassembled WGS sequence"/>
</dbReference>
<comment type="caution">
    <text evidence="1">The sequence shown here is derived from an EMBL/GenBank/DDBJ whole genome shotgun (WGS) entry which is preliminary data.</text>
</comment>
<dbReference type="EMBL" id="JAGKQM010000001">
    <property type="protein sequence ID" value="KAH0943709.1"/>
    <property type="molecule type" value="Genomic_DNA"/>
</dbReference>